<comment type="caution">
    <text evidence="2">The sequence shown here is derived from an EMBL/GenBank/DDBJ whole genome shotgun (WGS) entry which is preliminary data.</text>
</comment>
<feature type="non-terminal residue" evidence="2">
    <location>
        <position position="1"/>
    </location>
</feature>
<gene>
    <name evidence="2" type="ORF">PGLA2088_LOCUS37128</name>
</gene>
<accession>A0A813KXB9</accession>
<dbReference type="AlphaFoldDB" id="A0A813KXB9"/>
<evidence type="ECO:0000313" key="3">
    <source>
        <dbReference type="Proteomes" id="UP000626109"/>
    </source>
</evidence>
<reference evidence="2" key="1">
    <citation type="submission" date="2021-02" db="EMBL/GenBank/DDBJ databases">
        <authorList>
            <person name="Dougan E. K."/>
            <person name="Rhodes N."/>
            <person name="Thang M."/>
            <person name="Chan C."/>
        </authorList>
    </citation>
    <scope>NUCLEOTIDE SEQUENCE</scope>
</reference>
<sequence>MVFLTPPSHGVKVHPRATQHAHGQLTNLFCRCSGCSAWSRTRRASKDQQADSGADGRNNNINNDNNNQQQQKHQQQHQQQQPEPQAGLVLQQLLLLGRTPSQEEVSAIISVELEKWRANPKRATLLLSSLARQRLPSLARQVLT</sequence>
<name>A0A813KXB9_POLGL</name>
<evidence type="ECO:0000256" key="1">
    <source>
        <dbReference type="SAM" id="MobiDB-lite"/>
    </source>
</evidence>
<feature type="region of interest" description="Disordered" evidence="1">
    <location>
        <begin position="41"/>
        <end position="85"/>
    </location>
</feature>
<organism evidence="2 3">
    <name type="scientific">Polarella glacialis</name>
    <name type="common">Dinoflagellate</name>
    <dbReference type="NCBI Taxonomy" id="89957"/>
    <lineage>
        <taxon>Eukaryota</taxon>
        <taxon>Sar</taxon>
        <taxon>Alveolata</taxon>
        <taxon>Dinophyceae</taxon>
        <taxon>Suessiales</taxon>
        <taxon>Suessiaceae</taxon>
        <taxon>Polarella</taxon>
    </lineage>
</organism>
<proteinExistence type="predicted"/>
<feature type="compositionally biased region" description="Low complexity" evidence="1">
    <location>
        <begin position="58"/>
        <end position="81"/>
    </location>
</feature>
<evidence type="ECO:0000313" key="2">
    <source>
        <dbReference type="EMBL" id="CAE8712645.1"/>
    </source>
</evidence>
<protein>
    <submittedName>
        <fullName evidence="2">Uncharacterized protein</fullName>
    </submittedName>
</protein>
<dbReference type="Proteomes" id="UP000626109">
    <property type="component" value="Unassembled WGS sequence"/>
</dbReference>
<dbReference type="EMBL" id="CAJNNW010032366">
    <property type="protein sequence ID" value="CAE8712645.1"/>
    <property type="molecule type" value="Genomic_DNA"/>
</dbReference>